<comment type="caution">
    <text evidence="2">The sequence shown here is derived from an EMBL/GenBank/DDBJ whole genome shotgun (WGS) entry which is preliminary data.</text>
</comment>
<organism evidence="2">
    <name type="scientific">Zea mays</name>
    <name type="common">Maize</name>
    <dbReference type="NCBI Taxonomy" id="4577"/>
    <lineage>
        <taxon>Eukaryota</taxon>
        <taxon>Viridiplantae</taxon>
        <taxon>Streptophyta</taxon>
        <taxon>Embryophyta</taxon>
        <taxon>Tracheophyta</taxon>
        <taxon>Spermatophyta</taxon>
        <taxon>Magnoliopsida</taxon>
        <taxon>Liliopsida</taxon>
        <taxon>Poales</taxon>
        <taxon>Poaceae</taxon>
        <taxon>PACMAD clade</taxon>
        <taxon>Panicoideae</taxon>
        <taxon>Andropogonodae</taxon>
        <taxon>Andropogoneae</taxon>
        <taxon>Tripsacinae</taxon>
        <taxon>Zea</taxon>
    </lineage>
</organism>
<dbReference type="EMBL" id="NCVQ01000009">
    <property type="protein sequence ID" value="PWZ12253.1"/>
    <property type="molecule type" value="Genomic_DNA"/>
</dbReference>
<reference evidence="2" key="1">
    <citation type="journal article" date="2018" name="Nat. Genet.">
        <title>Extensive intraspecific gene order and gene structural variations between Mo17 and other maize genomes.</title>
        <authorList>
            <person name="Sun S."/>
            <person name="Zhou Y."/>
            <person name="Chen J."/>
            <person name="Shi J."/>
            <person name="Zhao H."/>
            <person name="Zhao H."/>
            <person name="Song W."/>
            <person name="Zhang M."/>
            <person name="Cui Y."/>
            <person name="Dong X."/>
            <person name="Liu H."/>
            <person name="Ma X."/>
            <person name="Jiao Y."/>
            <person name="Wang B."/>
            <person name="Wei X."/>
            <person name="Stein J.C."/>
            <person name="Glaubitz J.C."/>
            <person name="Lu F."/>
            <person name="Yu G."/>
            <person name="Liang C."/>
            <person name="Fengler K."/>
            <person name="Li B."/>
            <person name="Rafalski A."/>
            <person name="Schnable P.S."/>
            <person name="Ware D.H."/>
            <person name="Buckler E.S."/>
            <person name="Lai J."/>
        </authorList>
    </citation>
    <scope>NUCLEOTIDE SEQUENCE [LARGE SCALE GENOMIC DNA]</scope>
    <source>
        <tissue evidence="2">Seedling</tissue>
    </source>
</reference>
<dbReference type="Proteomes" id="UP000251960">
    <property type="component" value="Chromosome 8"/>
</dbReference>
<accession>A0A3L6DVX5</accession>
<sequence>MARRSSSRREARKAASVGSGCKEIASTSACAAGERKECGDVGVWCDRRGVGVGAVRWSRSESSGTEERLLAREENYEREGAEVARADRADGMRHTQYG</sequence>
<evidence type="ECO:0000256" key="1">
    <source>
        <dbReference type="SAM" id="MobiDB-lite"/>
    </source>
</evidence>
<name>A0A3L6DVX5_MAIZE</name>
<feature type="region of interest" description="Disordered" evidence="1">
    <location>
        <begin position="1"/>
        <end position="23"/>
    </location>
</feature>
<protein>
    <submittedName>
        <fullName evidence="2">Uncharacterized protein</fullName>
    </submittedName>
</protein>
<proteinExistence type="predicted"/>
<dbReference type="AlphaFoldDB" id="A0A3L6DVX5"/>
<evidence type="ECO:0000313" key="2">
    <source>
        <dbReference type="EMBL" id="PWZ12253.1"/>
    </source>
</evidence>
<gene>
    <name evidence="2" type="ORF">Zm00014a_001360</name>
</gene>